<feature type="signal peptide" evidence="1">
    <location>
        <begin position="1"/>
        <end position="21"/>
    </location>
</feature>
<feature type="chain" id="PRO_5046730488" description="Lysozyme inhibitor LprI N-terminal domain-containing protein" evidence="1">
    <location>
        <begin position="22"/>
        <end position="149"/>
    </location>
</feature>
<dbReference type="Proteomes" id="UP000602004">
    <property type="component" value="Unassembled WGS sequence"/>
</dbReference>
<evidence type="ECO:0000256" key="1">
    <source>
        <dbReference type="SAM" id="SignalP"/>
    </source>
</evidence>
<reference evidence="3" key="1">
    <citation type="journal article" date="2019" name="Int. J. Syst. Evol. Microbiol.">
        <title>The Global Catalogue of Microorganisms (GCM) 10K type strain sequencing project: providing services to taxonomists for standard genome sequencing and annotation.</title>
        <authorList>
            <consortium name="The Broad Institute Genomics Platform"/>
            <consortium name="The Broad Institute Genome Sequencing Center for Infectious Disease"/>
            <person name="Wu L."/>
            <person name="Ma J."/>
        </authorList>
    </citation>
    <scope>NUCLEOTIDE SEQUENCE [LARGE SCALE GENOMIC DNA]</scope>
    <source>
        <strain evidence="3">CGMCC 1.15103</strain>
    </source>
</reference>
<evidence type="ECO:0008006" key="4">
    <source>
        <dbReference type="Google" id="ProtNLM"/>
    </source>
</evidence>
<name>A0ABQ1M0D9_9BURK</name>
<dbReference type="RefSeq" id="WP_115782506.1">
    <property type="nucleotide sequence ID" value="NZ_BMHL01000002.1"/>
</dbReference>
<comment type="caution">
    <text evidence="2">The sequence shown here is derived from an EMBL/GenBank/DDBJ whole genome shotgun (WGS) entry which is preliminary data.</text>
</comment>
<sequence length="149" mass="16856">MQAIKIMATSIFIFAFSSAFADSTCEKNAKTRDDFLTCTSIDTNKTISKANKLYESIRKNTKGDKQAALDANFKIWKDKLKSDCSVIALAFNEWRDEYMPDTDFQVAACRSKIASQELDFYKWLACPDDMETSNVPKCAAIKNFLGENK</sequence>
<organism evidence="2 3">
    <name type="scientific">Paraburkholderia caffeinilytica</name>
    <dbReference type="NCBI Taxonomy" id="1761016"/>
    <lineage>
        <taxon>Bacteria</taxon>
        <taxon>Pseudomonadati</taxon>
        <taxon>Pseudomonadota</taxon>
        <taxon>Betaproteobacteria</taxon>
        <taxon>Burkholderiales</taxon>
        <taxon>Burkholderiaceae</taxon>
        <taxon>Paraburkholderia</taxon>
    </lineage>
</organism>
<dbReference type="EMBL" id="BMHL01000002">
    <property type="protein sequence ID" value="GGC31106.1"/>
    <property type="molecule type" value="Genomic_DNA"/>
</dbReference>
<proteinExistence type="predicted"/>
<keyword evidence="1" id="KW-0732">Signal</keyword>
<evidence type="ECO:0000313" key="3">
    <source>
        <dbReference type="Proteomes" id="UP000602004"/>
    </source>
</evidence>
<accession>A0ABQ1M0D9</accession>
<gene>
    <name evidence="2" type="ORF">GCM10011400_17290</name>
</gene>
<protein>
    <recommendedName>
        <fullName evidence="4">Lysozyme inhibitor LprI N-terminal domain-containing protein</fullName>
    </recommendedName>
</protein>
<evidence type="ECO:0000313" key="2">
    <source>
        <dbReference type="EMBL" id="GGC31106.1"/>
    </source>
</evidence>
<keyword evidence="3" id="KW-1185">Reference proteome</keyword>